<dbReference type="GO" id="GO:0003964">
    <property type="term" value="F:RNA-directed DNA polymerase activity"/>
    <property type="evidence" value="ECO:0007669"/>
    <property type="project" value="UniProtKB-KW"/>
</dbReference>
<accession>A0A5D3CWW0</accession>
<proteinExistence type="predicted"/>
<protein>
    <submittedName>
        <fullName evidence="1">Reverse transcriptase</fullName>
    </submittedName>
</protein>
<dbReference type="Gene3D" id="2.40.70.10">
    <property type="entry name" value="Acid Proteases"/>
    <property type="match status" value="1"/>
</dbReference>
<name>A0A5D3CWW0_CUCMM</name>
<dbReference type="InterPro" id="IPR043502">
    <property type="entry name" value="DNA/RNA_pol_sf"/>
</dbReference>
<dbReference type="AlphaFoldDB" id="A0A5D3CWW0"/>
<keyword evidence="1" id="KW-0808">Transferase</keyword>
<sequence>MKVVNSIALPIVGLVKQTVIKLEGWKGLVDFVVIKMDDFDVVLGMKLLLEHQVIPMPSAKCLVITGSFSTVVEVDIRQLNGMIDHGIESPPKAKVPAKNAHRTMPPELAELRKQSKKLSSTGFSRPVQASYGTPVLSLKKKDKNSQRRIKHSILNKLTASRKYLFPLFPNLFDRSHGINVLVHVVEFHQIEVGKRKIVAAFDERIPKLVIELCSCPRLVNSNGQFMKGFLKRRTSSLTELLKEEDIRWGRLECQVAFNGLKQATIEGPSPRVADATKSPKVEAKQFNCMLEEYLHHFVDGRQKNWVQLLNVAQFGHSAQTDSLIKRSQFEIKGSRHSVLPPVTVGPYVGNNPHVYRLKKEREQMADIARMCLEEASRPMEERMDQKMPP</sequence>
<dbReference type="InterPro" id="IPR032567">
    <property type="entry name" value="RTL1-rel"/>
</dbReference>
<evidence type="ECO:0000313" key="2">
    <source>
        <dbReference type="Proteomes" id="UP000321947"/>
    </source>
</evidence>
<dbReference type="PANTHER" id="PTHR15503">
    <property type="entry name" value="LDOC1 RELATED"/>
    <property type="match status" value="1"/>
</dbReference>
<keyword evidence="1" id="KW-0548">Nucleotidyltransferase</keyword>
<evidence type="ECO:0000313" key="1">
    <source>
        <dbReference type="EMBL" id="TYK14926.1"/>
    </source>
</evidence>
<dbReference type="PANTHER" id="PTHR15503:SF45">
    <property type="entry name" value="RNA-DIRECTED DNA POLYMERASE HOMOLOG"/>
    <property type="match status" value="1"/>
</dbReference>
<dbReference type="Gene3D" id="3.10.10.10">
    <property type="entry name" value="HIV Type 1 Reverse Transcriptase, subunit A, domain 1"/>
    <property type="match status" value="1"/>
</dbReference>
<reference evidence="1 2" key="1">
    <citation type="submission" date="2019-08" db="EMBL/GenBank/DDBJ databases">
        <title>Draft genome sequences of two oriental melons (Cucumis melo L. var makuwa).</title>
        <authorList>
            <person name="Kwon S.-Y."/>
        </authorList>
    </citation>
    <scope>NUCLEOTIDE SEQUENCE [LARGE SCALE GENOMIC DNA]</scope>
    <source>
        <strain evidence="2">cv. Chang Bougi</strain>
        <tissue evidence="1">Leaf</tissue>
    </source>
</reference>
<dbReference type="SUPFAM" id="SSF56672">
    <property type="entry name" value="DNA/RNA polymerases"/>
    <property type="match status" value="1"/>
</dbReference>
<gene>
    <name evidence="1" type="ORF">E5676_scaffold1623G00190</name>
</gene>
<dbReference type="InterPro" id="IPR043128">
    <property type="entry name" value="Rev_trsase/Diguanyl_cyclase"/>
</dbReference>
<dbReference type="Gene3D" id="3.30.70.270">
    <property type="match status" value="1"/>
</dbReference>
<keyword evidence="1" id="KW-0695">RNA-directed DNA polymerase</keyword>
<dbReference type="Proteomes" id="UP000321947">
    <property type="component" value="Unassembled WGS sequence"/>
</dbReference>
<dbReference type="EMBL" id="SSTD01008800">
    <property type="protein sequence ID" value="TYK14926.1"/>
    <property type="molecule type" value="Genomic_DNA"/>
</dbReference>
<comment type="caution">
    <text evidence="1">The sequence shown here is derived from an EMBL/GenBank/DDBJ whole genome shotgun (WGS) entry which is preliminary data.</text>
</comment>
<dbReference type="InterPro" id="IPR021109">
    <property type="entry name" value="Peptidase_aspartic_dom_sf"/>
</dbReference>
<organism evidence="1 2">
    <name type="scientific">Cucumis melo var. makuwa</name>
    <name type="common">Oriental melon</name>
    <dbReference type="NCBI Taxonomy" id="1194695"/>
    <lineage>
        <taxon>Eukaryota</taxon>
        <taxon>Viridiplantae</taxon>
        <taxon>Streptophyta</taxon>
        <taxon>Embryophyta</taxon>
        <taxon>Tracheophyta</taxon>
        <taxon>Spermatophyta</taxon>
        <taxon>Magnoliopsida</taxon>
        <taxon>eudicotyledons</taxon>
        <taxon>Gunneridae</taxon>
        <taxon>Pentapetalae</taxon>
        <taxon>rosids</taxon>
        <taxon>fabids</taxon>
        <taxon>Cucurbitales</taxon>
        <taxon>Cucurbitaceae</taxon>
        <taxon>Benincaseae</taxon>
        <taxon>Cucumis</taxon>
    </lineage>
</organism>